<evidence type="ECO:0000313" key="3">
    <source>
        <dbReference type="Proteomes" id="UP001321014"/>
    </source>
</evidence>
<evidence type="ECO:0000313" key="2">
    <source>
        <dbReference type="EMBL" id="MCU9837561.1"/>
    </source>
</evidence>
<accession>A0ABT2WNT6</accession>
<dbReference type="RefSeq" id="WP_255455737.1">
    <property type="nucleotide sequence ID" value="NZ_JAOVQN010000005.1"/>
</dbReference>
<proteinExistence type="predicted"/>
<gene>
    <name evidence="2" type="ORF">OEZ49_07260</name>
</gene>
<protein>
    <submittedName>
        <fullName evidence="2">Uncharacterized protein</fullName>
    </submittedName>
</protein>
<comment type="caution">
    <text evidence="2">The sequence shown here is derived from an EMBL/GenBank/DDBJ whole genome shotgun (WGS) entry which is preliminary data.</text>
</comment>
<organism evidence="2 3">
    <name type="scientific">Ruegeria marisflavi</name>
    <dbReference type="NCBI Taxonomy" id="2984152"/>
    <lineage>
        <taxon>Bacteria</taxon>
        <taxon>Pseudomonadati</taxon>
        <taxon>Pseudomonadota</taxon>
        <taxon>Alphaproteobacteria</taxon>
        <taxon>Rhodobacterales</taxon>
        <taxon>Roseobacteraceae</taxon>
        <taxon>Ruegeria</taxon>
    </lineage>
</organism>
<keyword evidence="3" id="KW-1185">Reference proteome</keyword>
<feature type="transmembrane region" description="Helical" evidence="1">
    <location>
        <begin position="20"/>
        <end position="39"/>
    </location>
</feature>
<sequence length="40" mass="4221">MVTQIKNVLSRSQGTLLQDAIGAASLMVMLMVALHLPGVL</sequence>
<keyword evidence="1" id="KW-1133">Transmembrane helix</keyword>
<evidence type="ECO:0000256" key="1">
    <source>
        <dbReference type="SAM" id="Phobius"/>
    </source>
</evidence>
<keyword evidence="1" id="KW-0472">Membrane</keyword>
<dbReference type="Proteomes" id="UP001321014">
    <property type="component" value="Unassembled WGS sequence"/>
</dbReference>
<reference evidence="2 3" key="1">
    <citation type="submission" date="2022-10" db="EMBL/GenBank/DDBJ databases">
        <title>Ruegeria sp. nov., isolated from ocean surface water.</title>
        <authorList>
            <person name="He W."/>
            <person name="Wang L."/>
            <person name="Zhang D.-F."/>
        </authorList>
    </citation>
    <scope>NUCLEOTIDE SEQUENCE [LARGE SCALE GENOMIC DNA]</scope>
    <source>
        <strain evidence="2 3">WL0004</strain>
    </source>
</reference>
<name>A0ABT2WNT6_9RHOB</name>
<keyword evidence="1" id="KW-0812">Transmembrane</keyword>
<dbReference type="EMBL" id="JAOVQN010000005">
    <property type="protein sequence ID" value="MCU9837561.1"/>
    <property type="molecule type" value="Genomic_DNA"/>
</dbReference>